<dbReference type="AlphaFoldDB" id="A0A387HDM0"/>
<reference evidence="1 2" key="1">
    <citation type="submission" date="2018-10" db="EMBL/GenBank/DDBJ databases">
        <title>Relationship between Morphology and Antimicrobial Activity in Streptomyces.</title>
        <authorList>
            <person name="Kang H.J."/>
            <person name="Kim S.B."/>
        </authorList>
    </citation>
    <scope>NUCLEOTIDE SEQUENCE [LARGE SCALE GENOMIC DNA]</scope>
    <source>
        <strain evidence="1 2">BH38</strain>
    </source>
</reference>
<proteinExistence type="predicted"/>
<dbReference type="EMBL" id="CP032698">
    <property type="protein sequence ID" value="AYG80741.1"/>
    <property type="molecule type" value="Genomic_DNA"/>
</dbReference>
<gene>
    <name evidence="1" type="ORF">DWB77_02879</name>
</gene>
<accession>A0A387HDM0</accession>
<protein>
    <recommendedName>
        <fullName evidence="3">Thiopeptide-type bacteriocin biosynthesis domain-containing protein</fullName>
    </recommendedName>
</protein>
<evidence type="ECO:0000313" key="2">
    <source>
        <dbReference type="Proteomes" id="UP000271554"/>
    </source>
</evidence>
<evidence type="ECO:0008006" key="3">
    <source>
        <dbReference type="Google" id="ProtNLM"/>
    </source>
</evidence>
<dbReference type="OrthoDB" id="4123265at2"/>
<keyword evidence="2" id="KW-1185">Reference proteome</keyword>
<dbReference type="KEGG" id="shun:DWB77_02879"/>
<sequence>MHVFVTIPLNKQDVSVPQRTRGLVTDLFASGPSAWPGAYFFVRTWDRETGLDYFQLSLESTEFDADEARERVERAASAQGLRATVAEIPFEEIPSPLWNCGFGGPDFDAVAKRLYRAASPVLARIAPSLDGDTTGSYLLALRLMVAHAGATLLESEQRQLPSHSFEELLSLRLLSFRSHYEGVFARASDPESFERRYAAYYDQLGARARDLVRACAESPESAVADARVGDWADLVHQHFDALRVAVAAGLIVDEGLTLDDLNRGREVPLPPTRFHSFMSDEMAQLLHHNPDFLSFRVLTSLLYSCLHTLGFNLVERYLFCYVLARANEDVSGRATAELQSGLGALARKLAHR</sequence>
<name>A0A387HDM0_9ACTN</name>
<dbReference type="RefSeq" id="WP_120721641.1">
    <property type="nucleotide sequence ID" value="NZ_CP032698.1"/>
</dbReference>
<organism evidence="1 2">
    <name type="scientific">Streptomyces hundungensis</name>
    <dbReference type="NCBI Taxonomy" id="1077946"/>
    <lineage>
        <taxon>Bacteria</taxon>
        <taxon>Bacillati</taxon>
        <taxon>Actinomycetota</taxon>
        <taxon>Actinomycetes</taxon>
        <taxon>Kitasatosporales</taxon>
        <taxon>Streptomycetaceae</taxon>
        <taxon>Streptomyces</taxon>
    </lineage>
</organism>
<dbReference type="Proteomes" id="UP000271554">
    <property type="component" value="Chromosome"/>
</dbReference>
<evidence type="ECO:0000313" key="1">
    <source>
        <dbReference type="EMBL" id="AYG80741.1"/>
    </source>
</evidence>